<keyword evidence="2" id="KW-0645">Protease</keyword>
<keyword evidence="4" id="KW-0788">Thiol protease</keyword>
<dbReference type="Proteomes" id="UP001363460">
    <property type="component" value="Chromosome"/>
</dbReference>
<dbReference type="EMBL" id="CP146369">
    <property type="protein sequence ID" value="WWT54799.1"/>
    <property type="molecule type" value="Genomic_DNA"/>
</dbReference>
<evidence type="ECO:0000256" key="4">
    <source>
        <dbReference type="ARBA" id="ARBA00022807"/>
    </source>
</evidence>
<dbReference type="RefSeq" id="WP_338577211.1">
    <property type="nucleotide sequence ID" value="NZ_CP146369.1"/>
</dbReference>
<evidence type="ECO:0000313" key="7">
    <source>
        <dbReference type="Proteomes" id="UP001363460"/>
    </source>
</evidence>
<reference evidence="6 7" key="1">
    <citation type="submission" date="2024-02" db="EMBL/GenBank/DDBJ databases">
        <title>Distribution and functional of Brevundimonas-related endobacteria within Verticillium dahliae.</title>
        <authorList>
            <person name="Zeng H."/>
        </authorList>
    </citation>
    <scope>NUCLEOTIDE SEQUENCE [LARGE SCALE GENOMIC DNA]</scope>
    <source>
        <strain evidence="6 7">TRM 44200</strain>
    </source>
</reference>
<evidence type="ECO:0000256" key="1">
    <source>
        <dbReference type="ARBA" id="ARBA00007074"/>
    </source>
</evidence>
<dbReference type="PROSITE" id="PS51935">
    <property type="entry name" value="NLPC_P60"/>
    <property type="match status" value="1"/>
</dbReference>
<accession>A0ABZ2IGA4</accession>
<dbReference type="SUPFAM" id="SSF54001">
    <property type="entry name" value="Cysteine proteinases"/>
    <property type="match status" value="1"/>
</dbReference>
<keyword evidence="3" id="KW-0378">Hydrolase</keyword>
<evidence type="ECO:0000259" key="5">
    <source>
        <dbReference type="PROSITE" id="PS51935"/>
    </source>
</evidence>
<protein>
    <recommendedName>
        <fullName evidence="5">NlpC/P60 domain-containing protein</fullName>
    </recommendedName>
</protein>
<comment type="similarity">
    <text evidence="1">Belongs to the peptidase C40 family.</text>
</comment>
<proteinExistence type="inferred from homology"/>
<feature type="domain" description="NlpC/P60" evidence="5">
    <location>
        <begin position="3"/>
        <end position="143"/>
    </location>
</feature>
<sequence length="150" mass="16390">MRMTVPGDLIARAAPLIGAPFLAKGDTPEGWDCRGLTRWCLRAFSGIEVPDYLDLYEAAIVCPAGTRERARLLAEGLASWRPVEPQAGVVAWLTWMGKAGHVGYMLTPRLILHADTPMQTALLDLDEPGGRYRLKGAFVPAFVTDIEQAL</sequence>
<name>A0ABZ2IGA4_9CAUL</name>
<dbReference type="InterPro" id="IPR000064">
    <property type="entry name" value="NLP_P60_dom"/>
</dbReference>
<dbReference type="Gene3D" id="3.90.1720.10">
    <property type="entry name" value="endopeptidase domain like (from Nostoc punctiforme)"/>
    <property type="match status" value="1"/>
</dbReference>
<gene>
    <name evidence="6" type="ORF">V8J38_16350</name>
</gene>
<organism evidence="6 7">
    <name type="scientific">Brevundimonas olei</name>
    <dbReference type="NCBI Taxonomy" id="657642"/>
    <lineage>
        <taxon>Bacteria</taxon>
        <taxon>Pseudomonadati</taxon>
        <taxon>Pseudomonadota</taxon>
        <taxon>Alphaproteobacteria</taxon>
        <taxon>Caulobacterales</taxon>
        <taxon>Caulobacteraceae</taxon>
        <taxon>Brevundimonas</taxon>
    </lineage>
</organism>
<keyword evidence="7" id="KW-1185">Reference proteome</keyword>
<evidence type="ECO:0000256" key="3">
    <source>
        <dbReference type="ARBA" id="ARBA00022801"/>
    </source>
</evidence>
<dbReference type="InterPro" id="IPR038765">
    <property type="entry name" value="Papain-like_cys_pep_sf"/>
</dbReference>
<evidence type="ECO:0000256" key="2">
    <source>
        <dbReference type="ARBA" id="ARBA00022670"/>
    </source>
</evidence>
<evidence type="ECO:0000313" key="6">
    <source>
        <dbReference type="EMBL" id="WWT54799.1"/>
    </source>
</evidence>